<dbReference type="PANTHER" id="PTHR23117:SF13">
    <property type="entry name" value="GUANYLATE KINASE"/>
    <property type="match status" value="1"/>
</dbReference>
<evidence type="ECO:0000256" key="6">
    <source>
        <dbReference type="ARBA" id="ARBA00022777"/>
    </source>
</evidence>
<dbReference type="PROSITE" id="PS00856">
    <property type="entry name" value="GUANYLATE_KINASE_1"/>
    <property type="match status" value="1"/>
</dbReference>
<keyword evidence="6 9" id="KW-0418">Kinase</keyword>
<sequence>MKVVNPNLYIISSVAGGGKSTIIAALLAEYPEFYFSISCTTREPRPGDKDGKTYHFLSVPEFQKRIEAGEFYEWAEVHGNYYGTPKGPILEALREHRVALLDLDVQGAKSVKAIRPESVTIFIEPPSREIWIERLIRRGTDSKTSIERRIQNGIKELDEAPSFDYVVVNDRLEDAIQDVKSILFGSKNKT</sequence>
<dbReference type="InterPro" id="IPR017665">
    <property type="entry name" value="Guanylate_kinase"/>
</dbReference>
<evidence type="ECO:0000259" key="10">
    <source>
        <dbReference type="PROSITE" id="PS50052"/>
    </source>
</evidence>
<evidence type="ECO:0000256" key="2">
    <source>
        <dbReference type="ARBA" id="ARBA00012961"/>
    </source>
</evidence>
<dbReference type="Gene3D" id="3.30.63.10">
    <property type="entry name" value="Guanylate Kinase phosphate binding domain"/>
    <property type="match status" value="1"/>
</dbReference>
<evidence type="ECO:0000256" key="4">
    <source>
        <dbReference type="ARBA" id="ARBA00022679"/>
    </source>
</evidence>
<dbReference type="InterPro" id="IPR008144">
    <property type="entry name" value="Guanylate_kin-like_dom"/>
</dbReference>
<keyword evidence="4 9" id="KW-0808">Transferase</keyword>
<dbReference type="PANTHER" id="PTHR23117">
    <property type="entry name" value="GUANYLATE KINASE-RELATED"/>
    <property type="match status" value="1"/>
</dbReference>
<dbReference type="SMART" id="SM00072">
    <property type="entry name" value="GuKc"/>
    <property type="match status" value="1"/>
</dbReference>
<dbReference type="HAMAP" id="MF_00328">
    <property type="entry name" value="Guanylate_kinase"/>
    <property type="match status" value="1"/>
</dbReference>
<keyword evidence="12" id="KW-1185">Reference proteome</keyword>
<comment type="caution">
    <text evidence="11">The sequence shown here is derived from an EMBL/GenBank/DDBJ whole genome shotgun (WGS) entry which is preliminary data.</text>
</comment>
<dbReference type="GO" id="GO:0005829">
    <property type="term" value="C:cytosol"/>
    <property type="evidence" value="ECO:0007669"/>
    <property type="project" value="TreeGrafter"/>
</dbReference>
<comment type="similarity">
    <text evidence="1 9">Belongs to the guanylate kinase family.</text>
</comment>
<proteinExistence type="inferred from homology"/>
<evidence type="ECO:0000256" key="5">
    <source>
        <dbReference type="ARBA" id="ARBA00022741"/>
    </source>
</evidence>
<keyword evidence="9" id="KW-0963">Cytoplasm</keyword>
<dbReference type="EC" id="2.7.4.8" evidence="2 9"/>
<feature type="domain" description="Guanylate kinase-like" evidence="10">
    <location>
        <begin position="6"/>
        <end position="184"/>
    </location>
</feature>
<name>A0A4R9II67_9LEPT</name>
<gene>
    <name evidence="9" type="primary">gmk</name>
    <name evidence="11" type="ORF">EHQ24_02465</name>
</gene>
<dbReference type="PROSITE" id="PS50052">
    <property type="entry name" value="GUANYLATE_KINASE_2"/>
    <property type="match status" value="1"/>
</dbReference>
<reference evidence="11" key="1">
    <citation type="journal article" date="2019" name="PLoS Negl. Trop. Dis.">
        <title>Revisiting the worldwide diversity of Leptospira species in the environment.</title>
        <authorList>
            <person name="Vincent A.T."/>
            <person name="Schiettekatte O."/>
            <person name="Bourhy P."/>
            <person name="Veyrier F.J."/>
            <person name="Picardeau M."/>
        </authorList>
    </citation>
    <scope>NUCLEOTIDE SEQUENCE [LARGE SCALE GENOMIC DNA]</scope>
    <source>
        <strain evidence="11">201800287</strain>
    </source>
</reference>
<dbReference type="SUPFAM" id="SSF52540">
    <property type="entry name" value="P-loop containing nucleoside triphosphate hydrolases"/>
    <property type="match status" value="1"/>
</dbReference>
<dbReference type="CDD" id="cd00071">
    <property type="entry name" value="GMPK"/>
    <property type="match status" value="1"/>
</dbReference>
<evidence type="ECO:0000256" key="9">
    <source>
        <dbReference type="HAMAP-Rule" id="MF_00328"/>
    </source>
</evidence>
<dbReference type="AlphaFoldDB" id="A0A4R9II67"/>
<dbReference type="RefSeq" id="WP_135600117.1">
    <property type="nucleotide sequence ID" value="NZ_RQFK01000009.1"/>
</dbReference>
<dbReference type="Pfam" id="PF00625">
    <property type="entry name" value="Guanylate_kin"/>
    <property type="match status" value="1"/>
</dbReference>
<keyword evidence="5 9" id="KW-0547">Nucleotide-binding</keyword>
<evidence type="ECO:0000256" key="3">
    <source>
        <dbReference type="ARBA" id="ARBA00016296"/>
    </source>
</evidence>
<feature type="binding site" evidence="9">
    <location>
        <begin position="13"/>
        <end position="20"/>
    </location>
    <ligand>
        <name>ATP</name>
        <dbReference type="ChEBI" id="CHEBI:30616"/>
    </ligand>
</feature>
<keyword evidence="7 9" id="KW-0067">ATP-binding</keyword>
<evidence type="ECO:0000256" key="7">
    <source>
        <dbReference type="ARBA" id="ARBA00022840"/>
    </source>
</evidence>
<dbReference type="OrthoDB" id="9808150at2"/>
<dbReference type="NCBIfam" id="NF011324">
    <property type="entry name" value="PRK14737.1"/>
    <property type="match status" value="1"/>
</dbReference>
<comment type="function">
    <text evidence="9">Essential for recycling GMP and indirectly, cGMP.</text>
</comment>
<dbReference type="Proteomes" id="UP000298009">
    <property type="component" value="Unassembled WGS sequence"/>
</dbReference>
<dbReference type="Gene3D" id="3.40.50.300">
    <property type="entry name" value="P-loop containing nucleotide triphosphate hydrolases"/>
    <property type="match status" value="1"/>
</dbReference>
<evidence type="ECO:0000313" key="12">
    <source>
        <dbReference type="Proteomes" id="UP000298009"/>
    </source>
</evidence>
<evidence type="ECO:0000256" key="8">
    <source>
        <dbReference type="ARBA" id="ARBA00030128"/>
    </source>
</evidence>
<dbReference type="NCBIfam" id="TIGR03263">
    <property type="entry name" value="guanyl_kin"/>
    <property type="match status" value="1"/>
</dbReference>
<evidence type="ECO:0000256" key="1">
    <source>
        <dbReference type="ARBA" id="ARBA00005790"/>
    </source>
</evidence>
<dbReference type="GO" id="GO:0004385">
    <property type="term" value="F:GMP kinase activity"/>
    <property type="evidence" value="ECO:0007669"/>
    <property type="project" value="UniProtKB-UniRule"/>
</dbReference>
<organism evidence="11 12">
    <name type="scientific">Leptospira noumeaensis</name>
    <dbReference type="NCBI Taxonomy" id="2484964"/>
    <lineage>
        <taxon>Bacteria</taxon>
        <taxon>Pseudomonadati</taxon>
        <taxon>Spirochaetota</taxon>
        <taxon>Spirochaetia</taxon>
        <taxon>Leptospirales</taxon>
        <taxon>Leptospiraceae</taxon>
        <taxon>Leptospira</taxon>
    </lineage>
</organism>
<comment type="subcellular location">
    <subcellularLocation>
        <location evidence="9">Cytoplasm</location>
    </subcellularLocation>
</comment>
<dbReference type="GO" id="GO:0005524">
    <property type="term" value="F:ATP binding"/>
    <property type="evidence" value="ECO:0007669"/>
    <property type="project" value="UniProtKB-UniRule"/>
</dbReference>
<dbReference type="InterPro" id="IPR008145">
    <property type="entry name" value="GK/Ca_channel_bsu"/>
</dbReference>
<evidence type="ECO:0000313" key="11">
    <source>
        <dbReference type="EMBL" id="TGK87415.1"/>
    </source>
</evidence>
<dbReference type="InterPro" id="IPR027417">
    <property type="entry name" value="P-loop_NTPase"/>
</dbReference>
<dbReference type="InterPro" id="IPR020590">
    <property type="entry name" value="Guanylate_kinase_CS"/>
</dbReference>
<dbReference type="EMBL" id="RQFK01000009">
    <property type="protein sequence ID" value="TGK87415.1"/>
    <property type="molecule type" value="Genomic_DNA"/>
</dbReference>
<protein>
    <recommendedName>
        <fullName evidence="3 9">Guanylate kinase</fullName>
        <ecNumber evidence="2 9">2.7.4.8</ecNumber>
    </recommendedName>
    <alternativeName>
        <fullName evidence="8 9">GMP kinase</fullName>
    </alternativeName>
</protein>
<dbReference type="FunFam" id="3.30.63.10:FF:000002">
    <property type="entry name" value="Guanylate kinase 1"/>
    <property type="match status" value="1"/>
</dbReference>
<comment type="catalytic activity">
    <reaction evidence="9">
        <text>GMP + ATP = GDP + ADP</text>
        <dbReference type="Rhea" id="RHEA:20780"/>
        <dbReference type="ChEBI" id="CHEBI:30616"/>
        <dbReference type="ChEBI" id="CHEBI:58115"/>
        <dbReference type="ChEBI" id="CHEBI:58189"/>
        <dbReference type="ChEBI" id="CHEBI:456216"/>
        <dbReference type="EC" id="2.7.4.8"/>
    </reaction>
</comment>
<accession>A0A4R9II67</accession>